<feature type="transmembrane region" description="Helical" evidence="2">
    <location>
        <begin position="117"/>
        <end position="136"/>
    </location>
</feature>
<feature type="transmembrane region" description="Helical" evidence="2">
    <location>
        <begin position="485"/>
        <end position="502"/>
    </location>
</feature>
<reference evidence="3 4" key="1">
    <citation type="submission" date="2024-06" db="EMBL/GenBank/DDBJ databases">
        <title>A chromosome-level genome assembly of beet webworm, Loxostege sticticalis.</title>
        <authorList>
            <person name="Zhang Y."/>
        </authorList>
    </citation>
    <scope>NUCLEOTIDE SEQUENCE [LARGE SCALE GENOMIC DNA]</scope>
    <source>
        <strain evidence="3">AQ026</strain>
        <tissue evidence="3">Whole body</tissue>
    </source>
</reference>
<feature type="transmembrane region" description="Helical" evidence="2">
    <location>
        <begin position="508"/>
        <end position="526"/>
    </location>
</feature>
<dbReference type="Gene3D" id="1.20.1250.20">
    <property type="entry name" value="MFS general substrate transporter like domains"/>
    <property type="match status" value="1"/>
</dbReference>
<keyword evidence="4" id="KW-1185">Reference proteome</keyword>
<feature type="region of interest" description="Disordered" evidence="1">
    <location>
        <begin position="259"/>
        <end position="287"/>
    </location>
</feature>
<comment type="caution">
    <text evidence="3">The sequence shown here is derived from an EMBL/GenBank/DDBJ whole genome shotgun (WGS) entry which is preliminary data.</text>
</comment>
<dbReference type="Proteomes" id="UP001549920">
    <property type="component" value="Unassembled WGS sequence"/>
</dbReference>
<dbReference type="PANTHER" id="PTHR11360:SF284">
    <property type="entry name" value="EG:103B4.3 PROTEIN-RELATED"/>
    <property type="match status" value="1"/>
</dbReference>
<dbReference type="SUPFAM" id="SSF103473">
    <property type="entry name" value="MFS general substrate transporter"/>
    <property type="match status" value="1"/>
</dbReference>
<dbReference type="PANTHER" id="PTHR11360">
    <property type="entry name" value="MONOCARBOXYLATE TRANSPORTER"/>
    <property type="match status" value="1"/>
</dbReference>
<evidence type="ECO:0000256" key="2">
    <source>
        <dbReference type="SAM" id="Phobius"/>
    </source>
</evidence>
<dbReference type="InterPro" id="IPR036259">
    <property type="entry name" value="MFS_trans_sf"/>
</dbReference>
<feature type="transmembrane region" description="Helical" evidence="2">
    <location>
        <begin position="450"/>
        <end position="473"/>
    </location>
</feature>
<evidence type="ECO:0000313" key="4">
    <source>
        <dbReference type="Proteomes" id="UP001549920"/>
    </source>
</evidence>
<organism evidence="3 4">
    <name type="scientific">Loxostege sticticalis</name>
    <name type="common">Beet webworm moth</name>
    <dbReference type="NCBI Taxonomy" id="481309"/>
    <lineage>
        <taxon>Eukaryota</taxon>
        <taxon>Metazoa</taxon>
        <taxon>Ecdysozoa</taxon>
        <taxon>Arthropoda</taxon>
        <taxon>Hexapoda</taxon>
        <taxon>Insecta</taxon>
        <taxon>Pterygota</taxon>
        <taxon>Neoptera</taxon>
        <taxon>Endopterygota</taxon>
        <taxon>Lepidoptera</taxon>
        <taxon>Glossata</taxon>
        <taxon>Ditrysia</taxon>
        <taxon>Pyraloidea</taxon>
        <taxon>Crambidae</taxon>
        <taxon>Pyraustinae</taxon>
        <taxon>Loxostege</taxon>
    </lineage>
</organism>
<feature type="transmembrane region" description="Helical" evidence="2">
    <location>
        <begin position="214"/>
        <end position="234"/>
    </location>
</feature>
<feature type="transmembrane region" description="Helical" evidence="2">
    <location>
        <begin position="538"/>
        <end position="558"/>
    </location>
</feature>
<feature type="transmembrane region" description="Helical" evidence="2">
    <location>
        <begin position="187"/>
        <end position="208"/>
    </location>
</feature>
<feature type="transmembrane region" description="Helical" evidence="2">
    <location>
        <begin position="148"/>
        <end position="166"/>
    </location>
</feature>
<proteinExistence type="predicted"/>
<gene>
    <name evidence="3" type="ORF">ABMA27_002431</name>
</gene>
<evidence type="ECO:0000313" key="3">
    <source>
        <dbReference type="EMBL" id="KAL0879906.1"/>
    </source>
</evidence>
<keyword evidence="2" id="KW-1133">Transmembrane helix</keyword>
<protein>
    <submittedName>
        <fullName evidence="3">Uncharacterized protein</fullName>
    </submittedName>
</protein>
<keyword evidence="2" id="KW-0812">Transmembrane</keyword>
<feature type="transmembrane region" description="Helical" evidence="2">
    <location>
        <begin position="570"/>
        <end position="589"/>
    </location>
</feature>
<evidence type="ECO:0000256" key="1">
    <source>
        <dbReference type="SAM" id="MobiDB-lite"/>
    </source>
</evidence>
<sequence length="593" mass="66337">MDNPGSQEVDRIERQESRAQDLHLDRVVATQPEIGPTPPDGGYGWLIVVSASIYHITVPSLLTLYGLVILRAIRDEEHEEEESLKIWDMDLALVPIIMLVIRLLLESWCRAVVKIFNMPRFMALAGLCLTVAGVLLSSYSTDTYSNDHIVNVFAGIFAGTGCALTGQQTDVIITHYFREKLTIAQRLVRMAPSIGNFLAPILIGYLCTVYTGDVIVMIYAAILMQNCLFLASYTRPIYIEKVIRTTYNMLRDAADDDDEVIYSNPNQPTPAPTTQNPQQGTSQDDDNDVVVFNSRKNAREILDPAVQYRERSEPVNNQARFSSDFSAMFAETSSNRFSSNFGSLDVINYTSTSRYQELESIDRDSQNPQPLYRETTVNAPQNNIVFATEPTAGTIRRTATLKKNLITIANMLMDINFYLYALLHLSTTFSILVLGVFFPAYVWLQVPSQTIWWVATTIAMGHGAALCFLMMCLVLPQNINEKTRLCAAFCFVGALGFYGITISGNRSFLILWCMCASFSTAASSILQQPLYNSTLNEFDTTATITTTNAIVAAFVLTWALLKNYEYSTCFLTAAILQAITAVIFFALSFRRRR</sequence>
<dbReference type="EMBL" id="JBEUOH010000013">
    <property type="protein sequence ID" value="KAL0879906.1"/>
    <property type="molecule type" value="Genomic_DNA"/>
</dbReference>
<feature type="transmembrane region" description="Helical" evidence="2">
    <location>
        <begin position="43"/>
        <end position="66"/>
    </location>
</feature>
<dbReference type="InterPro" id="IPR050327">
    <property type="entry name" value="Proton-linked_MCT"/>
</dbReference>
<name>A0ABR3HTL8_LOXSC</name>
<keyword evidence="2" id="KW-0472">Membrane</keyword>
<accession>A0ABR3HTL8</accession>
<feature type="transmembrane region" description="Helical" evidence="2">
    <location>
        <begin position="417"/>
        <end position="444"/>
    </location>
</feature>